<keyword evidence="2" id="KW-0812">Transmembrane</keyword>
<keyword evidence="2" id="KW-0472">Membrane</keyword>
<name>A0ABS4VRE5_9PSEU</name>
<comment type="caution">
    <text evidence="3">The sequence shown here is derived from an EMBL/GenBank/DDBJ whole genome shotgun (WGS) entry which is preliminary data.</text>
</comment>
<evidence type="ECO:0000313" key="3">
    <source>
        <dbReference type="EMBL" id="MBP2366341.1"/>
    </source>
</evidence>
<dbReference type="Proteomes" id="UP001519295">
    <property type="component" value="Unassembled WGS sequence"/>
</dbReference>
<reference evidence="3 4" key="1">
    <citation type="submission" date="2021-03" db="EMBL/GenBank/DDBJ databases">
        <title>Sequencing the genomes of 1000 actinobacteria strains.</title>
        <authorList>
            <person name="Klenk H.-P."/>
        </authorList>
    </citation>
    <scope>NUCLEOTIDE SEQUENCE [LARGE SCALE GENOMIC DNA]</scope>
    <source>
        <strain evidence="3 4">DSM 45256</strain>
    </source>
</reference>
<gene>
    <name evidence="3" type="ORF">JOF36_002037</name>
</gene>
<evidence type="ECO:0000256" key="1">
    <source>
        <dbReference type="SAM" id="MobiDB-lite"/>
    </source>
</evidence>
<organism evidence="3 4">
    <name type="scientific">Pseudonocardia parietis</name>
    <dbReference type="NCBI Taxonomy" id="570936"/>
    <lineage>
        <taxon>Bacteria</taxon>
        <taxon>Bacillati</taxon>
        <taxon>Actinomycetota</taxon>
        <taxon>Actinomycetes</taxon>
        <taxon>Pseudonocardiales</taxon>
        <taxon>Pseudonocardiaceae</taxon>
        <taxon>Pseudonocardia</taxon>
    </lineage>
</organism>
<accession>A0ABS4VRE5</accession>
<dbReference type="RefSeq" id="WP_210026378.1">
    <property type="nucleotide sequence ID" value="NZ_JAGINU010000001.1"/>
</dbReference>
<feature type="transmembrane region" description="Helical" evidence="2">
    <location>
        <begin position="162"/>
        <end position="185"/>
    </location>
</feature>
<sequence>MNNRSRRTVALAGLVGLLAGLLAALGIVAIPDTYEAQTRLAIVPAESVPSSEIPGYWEVLSRGQANRTAAEVLAQPRWTEAASAEVGTAAADVAVSAGAIPETTLVDLVVQGPDPQGTVRVADAVVRLGTPVAQEVTGPFEIRTVQEAAGTVRNLAAPPVQVFVALAAAGLLFGLGAGLLIDRLYRGRRGSRRGNPGFPDHPSAQPGPYRQAPGAARPRPGPGREPIDSPTATMRNGSTSVGGNPARSDQ</sequence>
<feature type="compositionally biased region" description="Low complexity" evidence="1">
    <location>
        <begin position="204"/>
        <end position="218"/>
    </location>
</feature>
<keyword evidence="4" id="KW-1185">Reference proteome</keyword>
<keyword evidence="2" id="KW-1133">Transmembrane helix</keyword>
<dbReference type="EMBL" id="JAGINU010000001">
    <property type="protein sequence ID" value="MBP2366341.1"/>
    <property type="molecule type" value="Genomic_DNA"/>
</dbReference>
<protein>
    <submittedName>
        <fullName evidence="3">Capsular polysaccharide biosynthesis protein</fullName>
    </submittedName>
</protein>
<proteinExistence type="predicted"/>
<evidence type="ECO:0000256" key="2">
    <source>
        <dbReference type="SAM" id="Phobius"/>
    </source>
</evidence>
<evidence type="ECO:0000313" key="4">
    <source>
        <dbReference type="Proteomes" id="UP001519295"/>
    </source>
</evidence>
<feature type="region of interest" description="Disordered" evidence="1">
    <location>
        <begin position="191"/>
        <end position="250"/>
    </location>
</feature>
<feature type="compositionally biased region" description="Polar residues" evidence="1">
    <location>
        <begin position="230"/>
        <end position="242"/>
    </location>
</feature>